<evidence type="ECO:0000256" key="1">
    <source>
        <dbReference type="SAM" id="Phobius"/>
    </source>
</evidence>
<name>A0AAU4K747_9NOCA</name>
<gene>
    <name evidence="2" type="ORF">OG579_08815</name>
</gene>
<feature type="transmembrane region" description="Helical" evidence="1">
    <location>
        <begin position="7"/>
        <end position="28"/>
    </location>
</feature>
<protein>
    <submittedName>
        <fullName evidence="2">Uncharacterized protein</fullName>
    </submittedName>
</protein>
<keyword evidence="1" id="KW-0812">Transmembrane</keyword>
<keyword evidence="3" id="KW-1185">Reference proteome</keyword>
<accession>A0AAU4K747</accession>
<keyword evidence="1" id="KW-1133">Transmembrane helix</keyword>
<dbReference type="RefSeq" id="WP_328858829.1">
    <property type="nucleotide sequence ID" value="NZ_CP108021.1"/>
</dbReference>
<dbReference type="KEGG" id="whr:OG579_08815"/>
<keyword evidence="1" id="KW-0472">Membrane</keyword>
<feature type="transmembrane region" description="Helical" evidence="1">
    <location>
        <begin position="60"/>
        <end position="78"/>
    </location>
</feature>
<evidence type="ECO:0000313" key="2">
    <source>
        <dbReference type="EMBL" id="WUM21848.1"/>
    </source>
</evidence>
<reference evidence="2 3" key="1">
    <citation type="submission" date="2022-10" db="EMBL/GenBank/DDBJ databases">
        <title>The complete genomes of actinobacterial strains from the NBC collection.</title>
        <authorList>
            <person name="Joergensen T.S."/>
            <person name="Alvarez Arevalo M."/>
            <person name="Sterndorff E.B."/>
            <person name="Faurdal D."/>
            <person name="Vuksanovic O."/>
            <person name="Mourched A.-S."/>
            <person name="Charusanti P."/>
            <person name="Shaw S."/>
            <person name="Blin K."/>
            <person name="Weber T."/>
        </authorList>
    </citation>
    <scope>NUCLEOTIDE SEQUENCE [LARGE SCALE GENOMIC DNA]</scope>
    <source>
        <strain evidence="2 3">NBC_00319</strain>
    </source>
</reference>
<dbReference type="AlphaFoldDB" id="A0AAU4K747"/>
<dbReference type="Proteomes" id="UP001432128">
    <property type="component" value="Chromosome"/>
</dbReference>
<sequence>MNGRRHLVAGVAVVVALVFVALAVWLALTSVTTADYPPLTIDDRTVGGPYSLTTYSGNRIGGATACVLAAVVATYVAVTRVLPRRRGDTGAGVLSPPSPR</sequence>
<organism evidence="2 3">
    <name type="scientific">Williamsia herbipolensis</name>
    <dbReference type="NCBI Taxonomy" id="1603258"/>
    <lineage>
        <taxon>Bacteria</taxon>
        <taxon>Bacillati</taxon>
        <taxon>Actinomycetota</taxon>
        <taxon>Actinomycetes</taxon>
        <taxon>Mycobacteriales</taxon>
        <taxon>Nocardiaceae</taxon>
        <taxon>Williamsia</taxon>
    </lineage>
</organism>
<dbReference type="EMBL" id="CP108021">
    <property type="protein sequence ID" value="WUM21848.1"/>
    <property type="molecule type" value="Genomic_DNA"/>
</dbReference>
<proteinExistence type="predicted"/>
<evidence type="ECO:0000313" key="3">
    <source>
        <dbReference type="Proteomes" id="UP001432128"/>
    </source>
</evidence>